<feature type="compositionally biased region" description="Basic and acidic residues" evidence="1">
    <location>
        <begin position="1"/>
        <end position="25"/>
    </location>
</feature>
<feature type="transmembrane region" description="Helical" evidence="2">
    <location>
        <begin position="103"/>
        <end position="120"/>
    </location>
</feature>
<feature type="transmembrane region" description="Helical" evidence="2">
    <location>
        <begin position="298"/>
        <end position="314"/>
    </location>
</feature>
<keyword evidence="2" id="KW-0472">Membrane</keyword>
<dbReference type="Pfam" id="PF03815">
    <property type="entry name" value="LCCL"/>
    <property type="match status" value="1"/>
</dbReference>
<dbReference type="PANTHER" id="PTHR31331:SF8">
    <property type="entry name" value="LCCL DOMAIN PROTEIN (AFU_ORTHOLOGUE AFUA_5G02970)"/>
    <property type="match status" value="1"/>
</dbReference>
<keyword evidence="2" id="KW-0812">Transmembrane</keyword>
<evidence type="ECO:0000313" key="5">
    <source>
        <dbReference type="Proteomes" id="UP000801428"/>
    </source>
</evidence>
<organism evidence="4 5">
    <name type="scientific">Curvularia kusanoi</name>
    <name type="common">Cochliobolus kusanoi</name>
    <dbReference type="NCBI Taxonomy" id="90978"/>
    <lineage>
        <taxon>Eukaryota</taxon>
        <taxon>Fungi</taxon>
        <taxon>Dikarya</taxon>
        <taxon>Ascomycota</taxon>
        <taxon>Pezizomycotina</taxon>
        <taxon>Dothideomycetes</taxon>
        <taxon>Pleosporomycetidae</taxon>
        <taxon>Pleosporales</taxon>
        <taxon>Pleosporineae</taxon>
        <taxon>Pleosporaceae</taxon>
        <taxon>Curvularia</taxon>
    </lineage>
</organism>
<evidence type="ECO:0000313" key="4">
    <source>
        <dbReference type="EMBL" id="KAF2999873.1"/>
    </source>
</evidence>
<dbReference type="SUPFAM" id="SSF69848">
    <property type="entry name" value="LCCL domain"/>
    <property type="match status" value="1"/>
</dbReference>
<keyword evidence="5" id="KW-1185">Reference proteome</keyword>
<comment type="caution">
    <text evidence="4">The sequence shown here is derived from an EMBL/GenBank/DDBJ whole genome shotgun (WGS) entry which is preliminary data.</text>
</comment>
<dbReference type="Gene3D" id="2.170.130.20">
    <property type="entry name" value="LCCL-like domain"/>
    <property type="match status" value="1"/>
</dbReference>
<dbReference type="OrthoDB" id="441660at2759"/>
<dbReference type="Proteomes" id="UP000801428">
    <property type="component" value="Unassembled WGS sequence"/>
</dbReference>
<proteinExistence type="predicted"/>
<feature type="transmembrane region" description="Helical" evidence="2">
    <location>
        <begin position="438"/>
        <end position="458"/>
    </location>
</feature>
<dbReference type="EMBL" id="SWKU01000016">
    <property type="protein sequence ID" value="KAF2999873.1"/>
    <property type="molecule type" value="Genomic_DNA"/>
</dbReference>
<evidence type="ECO:0000259" key="3">
    <source>
        <dbReference type="PROSITE" id="PS50820"/>
    </source>
</evidence>
<accession>A0A9P4TBS8</accession>
<feature type="region of interest" description="Disordered" evidence="1">
    <location>
        <begin position="1"/>
        <end position="27"/>
    </location>
</feature>
<dbReference type="PANTHER" id="PTHR31331">
    <property type="entry name" value="LCCL DOMAIN PROTEIN (AFU_ORTHOLOGUE AFUA_5G08630)"/>
    <property type="match status" value="1"/>
</dbReference>
<evidence type="ECO:0000256" key="1">
    <source>
        <dbReference type="SAM" id="MobiDB-lite"/>
    </source>
</evidence>
<feature type="transmembrane region" description="Helical" evidence="2">
    <location>
        <begin position="334"/>
        <end position="352"/>
    </location>
</feature>
<dbReference type="AlphaFoldDB" id="A0A9P4TBS8"/>
<reference evidence="4" key="1">
    <citation type="submission" date="2019-04" db="EMBL/GenBank/DDBJ databases">
        <title>Sequencing of skin fungus with MAO and IRED activity.</title>
        <authorList>
            <person name="Marsaioli A.J."/>
            <person name="Bonatto J.M.C."/>
            <person name="Reis Junior O."/>
        </authorList>
    </citation>
    <scope>NUCLEOTIDE SEQUENCE</scope>
    <source>
        <strain evidence="4">30M1</strain>
    </source>
</reference>
<dbReference type="InterPro" id="IPR004043">
    <property type="entry name" value="LCCL"/>
</dbReference>
<name>A0A9P4TBS8_CURKU</name>
<feature type="transmembrane region" description="Helical" evidence="2">
    <location>
        <begin position="405"/>
        <end position="426"/>
    </location>
</feature>
<dbReference type="PROSITE" id="PS50820">
    <property type="entry name" value="LCCL"/>
    <property type="match status" value="1"/>
</dbReference>
<keyword evidence="2" id="KW-1133">Transmembrane helix</keyword>
<sequence>MSESPRHDPHSHKSDTNDATTRDSADTDIDLEEAQLLLREEFDFEDNDLAIQKSKSSPAGCLGFLNGPQPPRPQKIKPFFPAIQAGPAKLLNRLLPRQEHQNLFLNTVLVIWFLLFVGLLTTELPVTDIEGKHIVNLDCTDSLWQRKNGCGIDGINCHPFTNTSFVFRCPSKCADTQLLNPHAVGAYDANYRPLVVGSETYRGDSFICGSAIHAGVIDDRNGGCGRVNLVGEFYNFTSTTNHGIESIPFDSDFPLSFNFKPAKGDGNLECSTEPRSILLFVSLAATTVLCLLSTQSKIFFPVFVILFAHVSFVSDPPQPSYRNTTVLPDHISMFAKRLLPALFVAAIVWKAVIKRTLSGLDAPIEKTVLWLGAFWIGALSNYTFDWIPISRLTTHDLEQQPGAKLALAIIVLLLILIAIGQIYFFWLEGRLPNYLGLYGLFGFGIVVCLAIPGVNLRLHHYIIGLLLLPGTSMQTRPSLIYQGVLLGLFVNGVARWDFDSILQTAAALREDGKFNSILPAIMEPAITRTASGLVASFSWKFLPEGMDGISVLVNDVERYRGYHDQMPDGDTFKWGRSEEDIMSDYFRFAFIRDGQTLDYSKAGMLLANGTWAA</sequence>
<dbReference type="InterPro" id="IPR036609">
    <property type="entry name" value="LCCL_sf"/>
</dbReference>
<gene>
    <name evidence="4" type="ORF">E8E13_008052</name>
</gene>
<dbReference type="SMART" id="SM00603">
    <property type="entry name" value="LCCL"/>
    <property type="match status" value="1"/>
</dbReference>
<dbReference type="InterPro" id="IPR051957">
    <property type="entry name" value="CRISP-LCCL_domain"/>
</dbReference>
<protein>
    <recommendedName>
        <fullName evidence="3">LCCL domain-containing protein</fullName>
    </recommendedName>
</protein>
<feature type="transmembrane region" description="Helical" evidence="2">
    <location>
        <begin position="367"/>
        <end position="384"/>
    </location>
</feature>
<evidence type="ECO:0000256" key="2">
    <source>
        <dbReference type="SAM" id="Phobius"/>
    </source>
</evidence>
<feature type="domain" description="LCCL" evidence="3">
    <location>
        <begin position="195"/>
        <end position="247"/>
    </location>
</feature>